<evidence type="ECO:0000313" key="1">
    <source>
        <dbReference type="EMBL" id="PQM48783.1"/>
    </source>
</evidence>
<reference evidence="1 2" key="1">
    <citation type="journal article" date="2017" name="Int. J. Syst. Evol. Microbiol.">
        <title>Mycobacterium talmoniae sp. nov., a slowly growing mycobacterium isolated from human respiratory samples.</title>
        <authorList>
            <person name="Davidson R.M."/>
            <person name="DeGroote M.A."/>
            <person name="Marola J.L."/>
            <person name="Buss S."/>
            <person name="Jones V."/>
            <person name="McNeil M.R."/>
            <person name="Freifeld A.G."/>
            <person name="Elaine Epperson L."/>
            <person name="Hasan N.A."/>
            <person name="Jackson M."/>
            <person name="Iwen P.C."/>
            <person name="Salfinger M."/>
            <person name="Strong M."/>
        </authorList>
    </citation>
    <scope>NUCLEOTIDE SEQUENCE [LARGE SCALE GENOMIC DNA]</scope>
    <source>
        <strain evidence="1 2">ATCC BAA-2683</strain>
    </source>
</reference>
<evidence type="ECO:0000313" key="2">
    <source>
        <dbReference type="Proteomes" id="UP000238296"/>
    </source>
</evidence>
<protein>
    <submittedName>
        <fullName evidence="1">Uncharacterized protein</fullName>
    </submittedName>
</protein>
<dbReference type="Proteomes" id="UP000238296">
    <property type="component" value="Unassembled WGS sequence"/>
</dbReference>
<gene>
    <name evidence="1" type="ORF">C1Y40_01002</name>
</gene>
<proteinExistence type="predicted"/>
<organism evidence="1 2">
    <name type="scientific">Mycobacterium talmoniae</name>
    <dbReference type="NCBI Taxonomy" id="1858794"/>
    <lineage>
        <taxon>Bacteria</taxon>
        <taxon>Bacillati</taxon>
        <taxon>Actinomycetota</taxon>
        <taxon>Actinomycetes</taxon>
        <taxon>Mycobacteriales</taxon>
        <taxon>Mycobacteriaceae</taxon>
        <taxon>Mycobacterium</taxon>
    </lineage>
</organism>
<sequence length="63" mass="6103">MTISPGSRAPASSSITPVVIVPAGTITHTTRGALSLVASSASEATPVILSSPAIAVTASGLWS</sequence>
<accession>A0A2S8BQ69</accession>
<name>A0A2S8BQ69_9MYCO</name>
<dbReference type="AlphaFoldDB" id="A0A2S8BQ69"/>
<dbReference type="EMBL" id="PPEA01000142">
    <property type="protein sequence ID" value="PQM48783.1"/>
    <property type="molecule type" value="Genomic_DNA"/>
</dbReference>
<comment type="caution">
    <text evidence="1">The sequence shown here is derived from an EMBL/GenBank/DDBJ whole genome shotgun (WGS) entry which is preliminary data.</text>
</comment>